<comment type="caution">
    <text evidence="2">The sequence shown here is derived from an EMBL/GenBank/DDBJ whole genome shotgun (WGS) entry which is preliminary data.</text>
</comment>
<dbReference type="Proteomes" id="UP000620064">
    <property type="component" value="Unassembled WGS sequence"/>
</dbReference>
<sequence length="116" mass="14192">MKIENLETFRFKNEIEFQNFYVQFNHFLKNDELIFENSINYRNIIYDIYKYTINGKLYALSLPNFPFHKGFFLELTKVSYHTRNLTKYETKNGRSNQSIIVSFIIILIIYLFFKLF</sequence>
<gene>
    <name evidence="2" type="ORF">GCM10010992_25560</name>
</gene>
<keyword evidence="1" id="KW-0472">Membrane</keyword>
<evidence type="ECO:0000313" key="3">
    <source>
        <dbReference type="Proteomes" id="UP000620064"/>
    </source>
</evidence>
<reference evidence="3" key="1">
    <citation type="journal article" date="2019" name="Int. J. Syst. Evol. Microbiol.">
        <title>The Global Catalogue of Microorganisms (GCM) 10K type strain sequencing project: providing services to taxonomists for standard genome sequencing and annotation.</title>
        <authorList>
            <consortium name="The Broad Institute Genomics Platform"/>
            <consortium name="The Broad Institute Genome Sequencing Center for Infectious Disease"/>
            <person name="Wu L."/>
            <person name="Ma J."/>
        </authorList>
    </citation>
    <scope>NUCLEOTIDE SEQUENCE [LARGE SCALE GENOMIC DNA]</scope>
    <source>
        <strain evidence="3">CGMCC 1.7656</strain>
    </source>
</reference>
<evidence type="ECO:0000256" key="1">
    <source>
        <dbReference type="SAM" id="Phobius"/>
    </source>
</evidence>
<feature type="transmembrane region" description="Helical" evidence="1">
    <location>
        <begin position="95"/>
        <end position="113"/>
    </location>
</feature>
<dbReference type="EMBL" id="BMLV01000006">
    <property type="protein sequence ID" value="GGP06220.1"/>
    <property type="molecule type" value="Genomic_DNA"/>
</dbReference>
<name>A0ABQ2NM21_9FLAO</name>
<keyword evidence="3" id="KW-1185">Reference proteome</keyword>
<keyword evidence="1" id="KW-1133">Transmembrane helix</keyword>
<organism evidence="2 3">
    <name type="scientific">Cloacibacterium rupense</name>
    <dbReference type="NCBI Taxonomy" id="517423"/>
    <lineage>
        <taxon>Bacteria</taxon>
        <taxon>Pseudomonadati</taxon>
        <taxon>Bacteroidota</taxon>
        <taxon>Flavobacteriia</taxon>
        <taxon>Flavobacteriales</taxon>
        <taxon>Weeksellaceae</taxon>
    </lineage>
</organism>
<accession>A0ABQ2NM21</accession>
<keyword evidence="1" id="KW-0812">Transmembrane</keyword>
<proteinExistence type="predicted"/>
<evidence type="ECO:0000313" key="2">
    <source>
        <dbReference type="EMBL" id="GGP06220.1"/>
    </source>
</evidence>
<protein>
    <submittedName>
        <fullName evidence="2">Uncharacterized protein</fullName>
    </submittedName>
</protein>